<name>A0A392T6T0_9FABA</name>
<evidence type="ECO:0000313" key="2">
    <source>
        <dbReference type="Proteomes" id="UP000265520"/>
    </source>
</evidence>
<sequence length="70" mass="7520">MLDNNNVETVCTDPQGPTTVETAKAAAIFSNTEPQIPQGFPLVEEQKDGVNDQVLEDANIVAPHNDAEVE</sequence>
<dbReference type="Proteomes" id="UP000265520">
    <property type="component" value="Unassembled WGS sequence"/>
</dbReference>
<comment type="caution">
    <text evidence="1">The sequence shown here is derived from an EMBL/GenBank/DDBJ whole genome shotgun (WGS) entry which is preliminary data.</text>
</comment>
<accession>A0A392T6T0</accession>
<dbReference type="EMBL" id="LXQA010513133">
    <property type="protein sequence ID" value="MCI56492.1"/>
    <property type="molecule type" value="Genomic_DNA"/>
</dbReference>
<evidence type="ECO:0000313" key="1">
    <source>
        <dbReference type="EMBL" id="MCI56492.1"/>
    </source>
</evidence>
<dbReference type="AlphaFoldDB" id="A0A392T6T0"/>
<organism evidence="1 2">
    <name type="scientific">Trifolium medium</name>
    <dbReference type="NCBI Taxonomy" id="97028"/>
    <lineage>
        <taxon>Eukaryota</taxon>
        <taxon>Viridiplantae</taxon>
        <taxon>Streptophyta</taxon>
        <taxon>Embryophyta</taxon>
        <taxon>Tracheophyta</taxon>
        <taxon>Spermatophyta</taxon>
        <taxon>Magnoliopsida</taxon>
        <taxon>eudicotyledons</taxon>
        <taxon>Gunneridae</taxon>
        <taxon>Pentapetalae</taxon>
        <taxon>rosids</taxon>
        <taxon>fabids</taxon>
        <taxon>Fabales</taxon>
        <taxon>Fabaceae</taxon>
        <taxon>Papilionoideae</taxon>
        <taxon>50 kb inversion clade</taxon>
        <taxon>NPAAA clade</taxon>
        <taxon>Hologalegina</taxon>
        <taxon>IRL clade</taxon>
        <taxon>Trifolieae</taxon>
        <taxon>Trifolium</taxon>
    </lineage>
</organism>
<proteinExistence type="predicted"/>
<protein>
    <submittedName>
        <fullName evidence="1">Uncharacterized protein</fullName>
    </submittedName>
</protein>
<reference evidence="1 2" key="1">
    <citation type="journal article" date="2018" name="Front. Plant Sci.">
        <title>Red Clover (Trifolium pratense) and Zigzag Clover (T. medium) - A Picture of Genomic Similarities and Differences.</title>
        <authorList>
            <person name="Dluhosova J."/>
            <person name="Istvanek J."/>
            <person name="Nedelnik J."/>
            <person name="Repkova J."/>
        </authorList>
    </citation>
    <scope>NUCLEOTIDE SEQUENCE [LARGE SCALE GENOMIC DNA]</scope>
    <source>
        <strain evidence="2">cv. 10/8</strain>
        <tissue evidence="1">Leaf</tissue>
    </source>
</reference>
<feature type="non-terminal residue" evidence="1">
    <location>
        <position position="70"/>
    </location>
</feature>
<keyword evidence="2" id="KW-1185">Reference proteome</keyword>